<gene>
    <name evidence="1" type="ORF">UFOPK3522_01178</name>
    <name evidence="2" type="ORF">UFOPK4175_00707</name>
</gene>
<dbReference type="EMBL" id="CAFBPX010000112">
    <property type="protein sequence ID" value="CAB5034695.1"/>
    <property type="molecule type" value="Genomic_DNA"/>
</dbReference>
<protein>
    <submittedName>
        <fullName evidence="2">Unannotated protein</fullName>
    </submittedName>
</protein>
<sequence>MAKESAEGERVVLGLKGGGSLPLKLSASDREKLFGSLEKGGWIDLKDEDGPVRVDCSQVVYVRSESEEHRVGFGLG</sequence>
<organism evidence="2">
    <name type="scientific">freshwater metagenome</name>
    <dbReference type="NCBI Taxonomy" id="449393"/>
    <lineage>
        <taxon>unclassified sequences</taxon>
        <taxon>metagenomes</taxon>
        <taxon>ecological metagenomes</taxon>
    </lineage>
</organism>
<dbReference type="AlphaFoldDB" id="A0A6J7S0I6"/>
<name>A0A6J7S0I6_9ZZZZ</name>
<evidence type="ECO:0000313" key="1">
    <source>
        <dbReference type="EMBL" id="CAB4345821.1"/>
    </source>
</evidence>
<accession>A0A6J7S0I6</accession>
<evidence type="ECO:0000313" key="2">
    <source>
        <dbReference type="EMBL" id="CAB5034695.1"/>
    </source>
</evidence>
<dbReference type="EMBL" id="CAESAO010000111">
    <property type="protein sequence ID" value="CAB4345821.1"/>
    <property type="molecule type" value="Genomic_DNA"/>
</dbReference>
<reference evidence="2" key="1">
    <citation type="submission" date="2020-05" db="EMBL/GenBank/DDBJ databases">
        <authorList>
            <person name="Chiriac C."/>
            <person name="Salcher M."/>
            <person name="Ghai R."/>
            <person name="Kavagutti S V."/>
        </authorList>
    </citation>
    <scope>NUCLEOTIDE SEQUENCE</scope>
</reference>
<proteinExistence type="predicted"/>